<sequence length="633" mass="72307">MKLPKCEKDKVAAQDPFIISSSVYLNLLSVGMITQGISYNKILDRVRETSGGSRASILEKQDILNVARDYGLHQIQSRHPEDSISVRFIVQELKEANELLFFKDQGVIDSENPNIDKKELALGFMKQGQECWFLNHLTNTETLQVCMDSTHCISQYAGYQLTTLMIVNDCNHGFPVAFLISSTINEEIVKAFLVKLKERVGPLNANTFMSDDDPIFRNAWKVAMSEVGAPVFLNCSWHTDRTFRKSIASKITAPTSEKAVIYQMVRALMDEPDEQIFNQECQGFLKYLEQAGFSAFYEYFRKCYLVEDRVKLCPKCYRSNVTITTNNHLESMHKLLKYIYLDGKKVKRLDHTILVLEKMVNDKLYSRMINLLKNRTVRRNKPHFTERHRQGKDLEVIQKGQGVFLVHSASYVNKQYEVKTCDLTCETCRERCPYCKVCKCMYSCSCEDNDDRRRNICKHIHAVVDFRQNKYKPTKPKDAGKEIEILHDVVCGAVSGTGSKSALEEEVEKLTNKTVLTLVPKFKDIKDLQVVKSIDSLLTKAIAVMNAATQLPGNITSFPVDVNTIKEPSNTNCVKQDRIYSTKKKRKRTDEGAGFRKPITKARLEIGESLTRHQGDISVPVVSKGDIEYEHSY</sequence>
<comment type="caution">
    <text evidence="3">The sequence shown here is derived from an EMBL/GenBank/DDBJ whole genome shotgun (WGS) entry which is preliminary data.</text>
</comment>
<dbReference type="Proteomes" id="UP001286313">
    <property type="component" value="Unassembled WGS sequence"/>
</dbReference>
<evidence type="ECO:0000256" key="1">
    <source>
        <dbReference type="PROSITE-ProRule" id="PRU00325"/>
    </source>
</evidence>
<evidence type="ECO:0000313" key="4">
    <source>
        <dbReference type="Proteomes" id="UP001286313"/>
    </source>
</evidence>
<dbReference type="EMBL" id="JAWQEG010000793">
    <property type="protein sequence ID" value="KAK3885480.1"/>
    <property type="molecule type" value="Genomic_DNA"/>
</dbReference>
<protein>
    <recommendedName>
        <fullName evidence="2">SWIM-type domain-containing protein</fullName>
    </recommendedName>
</protein>
<accession>A0AAE1G3L4</accession>
<proteinExistence type="predicted"/>
<feature type="domain" description="SWIM-type" evidence="2">
    <location>
        <begin position="416"/>
        <end position="468"/>
    </location>
</feature>
<dbReference type="GO" id="GO:0008270">
    <property type="term" value="F:zinc ion binding"/>
    <property type="evidence" value="ECO:0007669"/>
    <property type="project" value="UniProtKB-KW"/>
</dbReference>
<keyword evidence="1" id="KW-0862">Zinc</keyword>
<dbReference type="PANTHER" id="PTHR33977:SF1">
    <property type="entry name" value="ZINC ION BINDING PROTEIN"/>
    <property type="match status" value="1"/>
</dbReference>
<dbReference type="InterPro" id="IPR007527">
    <property type="entry name" value="Znf_SWIM"/>
</dbReference>
<gene>
    <name evidence="3" type="ORF">Pcinc_010306</name>
</gene>
<evidence type="ECO:0000313" key="3">
    <source>
        <dbReference type="EMBL" id="KAK3885480.1"/>
    </source>
</evidence>
<dbReference type="PROSITE" id="PS50966">
    <property type="entry name" value="ZF_SWIM"/>
    <property type="match status" value="1"/>
</dbReference>
<keyword evidence="1" id="KW-0479">Metal-binding</keyword>
<keyword evidence="4" id="KW-1185">Reference proteome</keyword>
<keyword evidence="1" id="KW-0863">Zinc-finger</keyword>
<reference evidence="3" key="1">
    <citation type="submission" date="2023-10" db="EMBL/GenBank/DDBJ databases">
        <title>Genome assemblies of two species of porcelain crab, Petrolisthes cinctipes and Petrolisthes manimaculis (Anomura: Porcellanidae).</title>
        <authorList>
            <person name="Angst P."/>
        </authorList>
    </citation>
    <scope>NUCLEOTIDE SEQUENCE</scope>
    <source>
        <strain evidence="3">PB745_01</strain>
        <tissue evidence="3">Gill</tissue>
    </source>
</reference>
<dbReference type="PANTHER" id="PTHR33977">
    <property type="entry name" value="ZINC ION BINDING PROTEIN"/>
    <property type="match status" value="1"/>
</dbReference>
<evidence type="ECO:0000259" key="2">
    <source>
        <dbReference type="PROSITE" id="PS50966"/>
    </source>
</evidence>
<name>A0AAE1G3L4_PETCI</name>
<dbReference type="AlphaFoldDB" id="A0AAE1G3L4"/>
<organism evidence="3 4">
    <name type="scientific">Petrolisthes cinctipes</name>
    <name type="common">Flat porcelain crab</name>
    <dbReference type="NCBI Taxonomy" id="88211"/>
    <lineage>
        <taxon>Eukaryota</taxon>
        <taxon>Metazoa</taxon>
        <taxon>Ecdysozoa</taxon>
        <taxon>Arthropoda</taxon>
        <taxon>Crustacea</taxon>
        <taxon>Multicrustacea</taxon>
        <taxon>Malacostraca</taxon>
        <taxon>Eumalacostraca</taxon>
        <taxon>Eucarida</taxon>
        <taxon>Decapoda</taxon>
        <taxon>Pleocyemata</taxon>
        <taxon>Anomura</taxon>
        <taxon>Galatheoidea</taxon>
        <taxon>Porcellanidae</taxon>
        <taxon>Petrolisthes</taxon>
    </lineage>
</organism>